<keyword evidence="4" id="KW-0231">Viral genome packaging</keyword>
<evidence type="ECO:0000256" key="4">
    <source>
        <dbReference type="ARBA" id="ARBA00023219"/>
    </source>
</evidence>
<dbReference type="InterPro" id="IPR035421">
    <property type="entry name" value="Terminase_6C"/>
</dbReference>
<evidence type="ECO:0000313" key="8">
    <source>
        <dbReference type="EMBL" id="CAB4178528.1"/>
    </source>
</evidence>
<dbReference type="EMBL" id="LR797116">
    <property type="protein sequence ID" value="CAB4187956.1"/>
    <property type="molecule type" value="Genomic_DNA"/>
</dbReference>
<evidence type="ECO:0000256" key="1">
    <source>
        <dbReference type="ARBA" id="ARBA00022612"/>
    </source>
</evidence>
<reference evidence="7" key="1">
    <citation type="submission" date="2020-04" db="EMBL/GenBank/DDBJ databases">
        <authorList>
            <person name="Chiriac C."/>
            <person name="Salcher M."/>
            <person name="Ghai R."/>
            <person name="Kavagutti S V."/>
        </authorList>
    </citation>
    <scope>NUCLEOTIDE SEQUENCE</scope>
</reference>
<accession>A0A6J5MRJ5</accession>
<protein>
    <submittedName>
        <fullName evidence="7">Terminase RNaseH-like domain containing protein</fullName>
    </submittedName>
</protein>
<name>A0A6J5MRJ5_9CAUD</name>
<dbReference type="EMBL" id="LR796968">
    <property type="protein sequence ID" value="CAB4178528.1"/>
    <property type="molecule type" value="Genomic_DNA"/>
</dbReference>
<keyword evidence="3" id="KW-0067">ATP-binding</keyword>
<evidence type="ECO:0000256" key="3">
    <source>
        <dbReference type="ARBA" id="ARBA00022840"/>
    </source>
</evidence>
<feature type="domain" description="Terminase large subunit gp17-like C-terminal" evidence="6">
    <location>
        <begin position="313"/>
        <end position="446"/>
    </location>
</feature>
<proteinExistence type="predicted"/>
<evidence type="ECO:0000313" key="7">
    <source>
        <dbReference type="EMBL" id="CAB4147580.1"/>
    </source>
</evidence>
<keyword evidence="1" id="KW-1188">Viral release from host cell</keyword>
<feature type="region of interest" description="Disordered" evidence="5">
    <location>
        <begin position="455"/>
        <end position="475"/>
    </location>
</feature>
<dbReference type="EMBL" id="LR796490">
    <property type="protein sequence ID" value="CAB4147580.1"/>
    <property type="molecule type" value="Genomic_DNA"/>
</dbReference>
<evidence type="ECO:0000313" key="9">
    <source>
        <dbReference type="EMBL" id="CAB4187956.1"/>
    </source>
</evidence>
<keyword evidence="2" id="KW-0547">Nucleotide-binding</keyword>
<feature type="compositionally biased region" description="Polar residues" evidence="5">
    <location>
        <begin position="457"/>
        <end position="475"/>
    </location>
</feature>
<evidence type="ECO:0000313" key="10">
    <source>
        <dbReference type="EMBL" id="CAB4219579.1"/>
    </source>
</evidence>
<evidence type="ECO:0000256" key="2">
    <source>
        <dbReference type="ARBA" id="ARBA00022741"/>
    </source>
</evidence>
<evidence type="ECO:0000256" key="5">
    <source>
        <dbReference type="SAM" id="MobiDB-lite"/>
    </source>
</evidence>
<evidence type="ECO:0000259" key="6">
    <source>
        <dbReference type="Pfam" id="PF17289"/>
    </source>
</evidence>
<dbReference type="Pfam" id="PF17289">
    <property type="entry name" value="Terminase_6C"/>
    <property type="match status" value="1"/>
</dbReference>
<organism evidence="7">
    <name type="scientific">uncultured Caudovirales phage</name>
    <dbReference type="NCBI Taxonomy" id="2100421"/>
    <lineage>
        <taxon>Viruses</taxon>
        <taxon>Duplodnaviria</taxon>
        <taxon>Heunggongvirae</taxon>
        <taxon>Uroviricota</taxon>
        <taxon>Caudoviricetes</taxon>
        <taxon>Peduoviridae</taxon>
        <taxon>Maltschvirus</taxon>
        <taxon>Maltschvirus maltsch</taxon>
    </lineage>
</organism>
<dbReference type="Gene3D" id="3.30.420.280">
    <property type="match status" value="1"/>
</dbReference>
<gene>
    <name evidence="8" type="ORF">UFOVP1017_35</name>
    <name evidence="9" type="ORF">UFOVP1168_35</name>
    <name evidence="10" type="ORF">UFOVP1617_18</name>
    <name evidence="7" type="ORF">UFOVP511_35</name>
</gene>
<dbReference type="EMBL" id="LR797483">
    <property type="protein sequence ID" value="CAB4219579.1"/>
    <property type="molecule type" value="Genomic_DNA"/>
</dbReference>
<dbReference type="GO" id="GO:0005524">
    <property type="term" value="F:ATP binding"/>
    <property type="evidence" value="ECO:0007669"/>
    <property type="project" value="UniProtKB-KW"/>
</dbReference>
<sequence length="475" mass="52788">MPLTLDEQVLFQRLMDEAERRSSSRFTNFFADSGPLARALYPRHLEFFSQGKVFKERLFMAANRVGKSEAGAYELTCHLTGLYPKWWAGRRFDTPVECWAVGTNSQTTRDIVQAKLLGSVQLPGTGMIPAHLIVSTISSRGLPGALEGAVIKHVSGCQSLLGLKTYEQGRPSFEGTSKHVIWCDEEPPSDCYTEMLYRTVTTKGIVMVTFTPLQGMSAVVKGFLEPETDLAAEFKTYIQAGWKDVPHLDVDERRALMATTPPYQIAARTEGEPSLGSGAIYPISEKDIIVPTAEIPDTWRKVYAMDVGWNRTAVVWGAQNPGSGQIVLYDEHYQGQGEPASHAEAVKARGAWMSGVIDPASSGSSQIDGRTLIQIYGRLGLKLDPAVNAVEAGITETWNLLVSGRLKVQEHLRNWRNEFRKYHRDEQGKIVKSGDHLMDATRYLIISGRSQMRVAPQTVNRSPRRTSQVSSWMAH</sequence>
<dbReference type="Pfam" id="PF03237">
    <property type="entry name" value="Terminase_6N"/>
    <property type="match status" value="1"/>
</dbReference>